<dbReference type="RefSeq" id="WP_255866590.1">
    <property type="nucleotide sequence ID" value="NZ_CP104263.1"/>
</dbReference>
<proteinExistence type="predicted"/>
<protein>
    <submittedName>
        <fullName evidence="1">Uncharacterized protein</fullName>
    </submittedName>
</protein>
<organism evidence="1 2">
    <name type="scientific">Arthrobacter jinronghuae</name>
    <dbReference type="NCBI Taxonomy" id="2964609"/>
    <lineage>
        <taxon>Bacteria</taxon>
        <taxon>Bacillati</taxon>
        <taxon>Actinomycetota</taxon>
        <taxon>Actinomycetes</taxon>
        <taxon>Micrococcales</taxon>
        <taxon>Micrococcaceae</taxon>
        <taxon>Arthrobacter</taxon>
    </lineage>
</organism>
<gene>
    <name evidence="1" type="ORF">NNX28_16820</name>
</gene>
<keyword evidence="2" id="KW-1185">Reference proteome</keyword>
<accession>A0ABT1NWU9</accession>
<reference evidence="1 2" key="1">
    <citation type="submission" date="2022-07" db="EMBL/GenBank/DDBJ databases">
        <title>Novel species in genus Arthrobacter.</title>
        <authorList>
            <person name="Liu Y."/>
        </authorList>
    </citation>
    <scope>NUCLEOTIDE SEQUENCE [LARGE SCALE GENOMIC DNA]</scope>
    <source>
        <strain evidence="2">zg-Y859</strain>
    </source>
</reference>
<dbReference type="Proteomes" id="UP001206924">
    <property type="component" value="Unassembled WGS sequence"/>
</dbReference>
<dbReference type="EMBL" id="JANFLP010000020">
    <property type="protein sequence ID" value="MCQ1951582.1"/>
    <property type="molecule type" value="Genomic_DNA"/>
</dbReference>
<sequence length="96" mass="10558">MTAAVLEDTSWKSDALDLIAKVAESGQDFDAYTLQEEHGLRQPPHPNMWGALFRSAYSAQIITPIGFHQSQRPGRAGGVCRIWRGLPNGTYRMAAA</sequence>
<evidence type="ECO:0000313" key="2">
    <source>
        <dbReference type="Proteomes" id="UP001206924"/>
    </source>
</evidence>
<evidence type="ECO:0000313" key="1">
    <source>
        <dbReference type="EMBL" id="MCQ1951582.1"/>
    </source>
</evidence>
<comment type="caution">
    <text evidence="1">The sequence shown here is derived from an EMBL/GenBank/DDBJ whole genome shotgun (WGS) entry which is preliminary data.</text>
</comment>
<name>A0ABT1NWU9_9MICC</name>